<keyword evidence="14" id="KW-1185">Reference proteome</keyword>
<gene>
    <name evidence="13" type="ORF">ECRASSUSDP1_LOCUS28320</name>
</gene>
<dbReference type="GO" id="GO:0000974">
    <property type="term" value="C:Prp19 complex"/>
    <property type="evidence" value="ECO:0007669"/>
    <property type="project" value="TreeGrafter"/>
</dbReference>
<proteinExistence type="inferred from homology"/>
<dbReference type="InterPro" id="IPR011990">
    <property type="entry name" value="TPR-like_helical_dom_sf"/>
</dbReference>
<keyword evidence="4" id="KW-0747">Spliceosome</keyword>
<dbReference type="SMART" id="SM00386">
    <property type="entry name" value="HAT"/>
    <property type="match status" value="10"/>
</dbReference>
<protein>
    <recommendedName>
        <fullName evidence="8">Pre-mRNA-splicing factor SYF1</fullName>
    </recommendedName>
</protein>
<evidence type="ECO:0000256" key="1">
    <source>
        <dbReference type="ARBA" id="ARBA00004123"/>
    </source>
</evidence>
<accession>A0AAD1Y781</accession>
<evidence type="ECO:0000256" key="8">
    <source>
        <dbReference type="ARBA" id="ARBA00039472"/>
    </source>
</evidence>
<dbReference type="FunFam" id="1.25.40.10:FF:000023">
    <property type="entry name" value="Pre-mRNA-splicing factor SYF1"/>
    <property type="match status" value="1"/>
</dbReference>
<evidence type="ECO:0000259" key="12">
    <source>
        <dbReference type="Pfam" id="PF23233"/>
    </source>
</evidence>
<evidence type="ECO:0000259" key="11">
    <source>
        <dbReference type="Pfam" id="PF23231"/>
    </source>
</evidence>
<dbReference type="Proteomes" id="UP001295684">
    <property type="component" value="Unassembled WGS sequence"/>
</dbReference>
<evidence type="ECO:0000313" key="13">
    <source>
        <dbReference type="EMBL" id="CAI2386696.1"/>
    </source>
</evidence>
<organism evidence="13 14">
    <name type="scientific">Euplotes crassus</name>
    <dbReference type="NCBI Taxonomy" id="5936"/>
    <lineage>
        <taxon>Eukaryota</taxon>
        <taxon>Sar</taxon>
        <taxon>Alveolata</taxon>
        <taxon>Ciliophora</taxon>
        <taxon>Intramacronucleata</taxon>
        <taxon>Spirotrichea</taxon>
        <taxon>Hypotrichia</taxon>
        <taxon>Euplotida</taxon>
        <taxon>Euplotidae</taxon>
        <taxon>Moneuplotes</taxon>
    </lineage>
</organism>
<dbReference type="InterPro" id="IPR019734">
    <property type="entry name" value="TPR_rpt"/>
</dbReference>
<dbReference type="Pfam" id="PF23233">
    <property type="entry name" value="HAT_Syf1_CNRKL1_N"/>
    <property type="match status" value="1"/>
</dbReference>
<dbReference type="InterPro" id="IPR055430">
    <property type="entry name" value="HAT_Syf1_CNRKL1_C"/>
</dbReference>
<feature type="domain" description="Pre-mRNA-splicing factor Syf1/CRNKL1-like C-terminal HAT-repeats" evidence="11">
    <location>
        <begin position="418"/>
        <end position="772"/>
    </location>
</feature>
<comment type="caution">
    <text evidence="13">The sequence shown here is derived from an EMBL/GenBank/DDBJ whole genome shotgun (WGS) entry which is preliminary data.</text>
</comment>
<feature type="domain" description="Pre-mRNA-splicing factor Syf1-like N-terminal HAT-repeats" evidence="12">
    <location>
        <begin position="29"/>
        <end position="178"/>
    </location>
</feature>
<keyword evidence="7" id="KW-0539">Nucleus</keyword>
<dbReference type="GO" id="GO:0071007">
    <property type="term" value="C:U2-type catalytic step 2 spliceosome"/>
    <property type="evidence" value="ECO:0007669"/>
    <property type="project" value="TreeGrafter"/>
</dbReference>
<dbReference type="EMBL" id="CAMPGE010029225">
    <property type="protein sequence ID" value="CAI2386696.1"/>
    <property type="molecule type" value="Genomic_DNA"/>
</dbReference>
<dbReference type="FunFam" id="1.25.40.10:FF:000137">
    <property type="entry name" value="Pre-mRNA-splicing factor syf1"/>
    <property type="match status" value="1"/>
</dbReference>
<dbReference type="InterPro" id="IPR055433">
    <property type="entry name" value="HAT_Syf1-like_N"/>
</dbReference>
<dbReference type="PANTHER" id="PTHR11246:SF5">
    <property type="entry name" value="PRE-MRNA-SPLICING FACTOR SYF1"/>
    <property type="match status" value="1"/>
</dbReference>
<evidence type="ECO:0000256" key="7">
    <source>
        <dbReference type="ARBA" id="ARBA00023242"/>
    </source>
</evidence>
<keyword evidence="6" id="KW-0508">mRNA splicing</keyword>
<evidence type="ECO:0000256" key="6">
    <source>
        <dbReference type="ARBA" id="ARBA00023187"/>
    </source>
</evidence>
<dbReference type="Pfam" id="PF23220">
    <property type="entry name" value="HAT_Syf1_M"/>
    <property type="match status" value="1"/>
</dbReference>
<feature type="domain" description="Pre-mRNA-splicing factor SYF1 central HAT repeats" evidence="10">
    <location>
        <begin position="181"/>
        <end position="416"/>
    </location>
</feature>
<sequence length="785" mass="94348">MEINQASAPEVDLKRLFKAPDTENHMDGITDPYSFRSWWNAIHALDPDDYKERAKLYYRSLYFLPGSYKLWYNFLQESKENCKRFSIHSKRYEIINGVFEYSLSYMNKMPRIWLDYCKFLGRQKLISKTRETYDRALNSLPLPQHNLIWIRYLDWVKQLENLTMIKNVYKRYLKFSPNAAEEYIDILLEYGDVQEAAEVYLKILDEENYNSKKGLSQYQLWMQLCELISKHPDKIRIQNVEEIIRHGIKKYSDEVGRLWICLADYNSRKGNFEKTREIFEEALANIVTARDFSLIFDAYINFEETIIANDAEHTERDDEFEDKLDEMIDKSLNLIEERKDEDQLRDINKDKMDDCKDDDYQISKLENLLERRPFLLSNTNLRQNPSNVYEWLNRVKLYEGNNEMKIQTYLEAIHQIDPSKAYGKAGKVWVEFATFYEENGDLENANQIYLKAISLAFKNIDELAMVYCSWAEMHFRHKNYESALLILHTAVSSKRGKVKKEREDSLHLSTKLWYFYVDLQENFGTFEDAKKAYERMMDLKVASPQTILNYCAFLERHYYFEESFRIYERSLSIFDWPHCYDLWVIYLSKFIERYSDTKIERTRDLFDQVLIKCPSKHKKKKLFFYMYADFEENFGLINHASEIYDRATKELEGEDRIEVFNIFIAKTAEFYGITKTREILYERAFDLLEGRDFIEIGLKSAKLERKLGEIDRARSIYQHLSQFCNPKIKEIQEKFWNVWDKFEIYHGNEDTYKEFMKYKRTVEMRYSISVPFEAIGEQIRSEVEK</sequence>
<comment type="subcellular location">
    <subcellularLocation>
        <location evidence="1">Nucleus</location>
    </subcellularLocation>
</comment>
<keyword evidence="9" id="KW-0802">TPR repeat</keyword>
<dbReference type="Pfam" id="PF23231">
    <property type="entry name" value="HAT_Syf1_CNRKL1_C"/>
    <property type="match status" value="1"/>
</dbReference>
<dbReference type="AlphaFoldDB" id="A0AAD1Y781"/>
<keyword evidence="5" id="KW-0677">Repeat</keyword>
<keyword evidence="3" id="KW-0507">mRNA processing</keyword>
<evidence type="ECO:0000256" key="9">
    <source>
        <dbReference type="PROSITE-ProRule" id="PRU00339"/>
    </source>
</evidence>
<evidence type="ECO:0000259" key="10">
    <source>
        <dbReference type="Pfam" id="PF23220"/>
    </source>
</evidence>
<dbReference type="GO" id="GO:0071014">
    <property type="term" value="C:post-mRNA release spliceosomal complex"/>
    <property type="evidence" value="ECO:0007669"/>
    <property type="project" value="TreeGrafter"/>
</dbReference>
<evidence type="ECO:0000256" key="2">
    <source>
        <dbReference type="ARBA" id="ARBA00008644"/>
    </source>
</evidence>
<name>A0AAD1Y781_EUPCR</name>
<dbReference type="GO" id="GO:0000349">
    <property type="term" value="P:generation of catalytic spliceosome for first transesterification step"/>
    <property type="evidence" value="ECO:0007669"/>
    <property type="project" value="TreeGrafter"/>
</dbReference>
<dbReference type="InterPro" id="IPR056350">
    <property type="entry name" value="HAT_Syf1_central"/>
</dbReference>
<evidence type="ECO:0000256" key="3">
    <source>
        <dbReference type="ARBA" id="ARBA00022664"/>
    </source>
</evidence>
<dbReference type="InterPro" id="IPR003107">
    <property type="entry name" value="HAT"/>
</dbReference>
<dbReference type="PANTHER" id="PTHR11246">
    <property type="entry name" value="PRE-MRNA SPLICING FACTOR"/>
    <property type="match status" value="1"/>
</dbReference>
<dbReference type="PROSITE" id="PS50005">
    <property type="entry name" value="TPR"/>
    <property type="match status" value="1"/>
</dbReference>
<feature type="repeat" description="TPR" evidence="9">
    <location>
        <begin position="426"/>
        <end position="459"/>
    </location>
</feature>
<dbReference type="Gene3D" id="1.25.40.10">
    <property type="entry name" value="Tetratricopeptide repeat domain"/>
    <property type="match status" value="4"/>
</dbReference>
<evidence type="ECO:0000313" key="14">
    <source>
        <dbReference type="Proteomes" id="UP001295684"/>
    </source>
</evidence>
<dbReference type="InterPro" id="IPR045075">
    <property type="entry name" value="Syf1-like"/>
</dbReference>
<comment type="similarity">
    <text evidence="2">Belongs to the crooked-neck family.</text>
</comment>
<reference evidence="13" key="1">
    <citation type="submission" date="2023-07" db="EMBL/GenBank/DDBJ databases">
        <authorList>
            <consortium name="AG Swart"/>
            <person name="Singh M."/>
            <person name="Singh A."/>
            <person name="Seah K."/>
            <person name="Emmerich C."/>
        </authorList>
    </citation>
    <scope>NUCLEOTIDE SEQUENCE</scope>
    <source>
        <strain evidence="13">DP1</strain>
    </source>
</reference>
<dbReference type="SUPFAM" id="SSF48452">
    <property type="entry name" value="TPR-like"/>
    <property type="match status" value="5"/>
</dbReference>
<evidence type="ECO:0000256" key="5">
    <source>
        <dbReference type="ARBA" id="ARBA00022737"/>
    </source>
</evidence>
<evidence type="ECO:0000256" key="4">
    <source>
        <dbReference type="ARBA" id="ARBA00022728"/>
    </source>
</evidence>